<gene>
    <name evidence="2" type="ORF">A8L58_12450</name>
    <name evidence="1" type="ORF">AXH35_11010</name>
</gene>
<protein>
    <submittedName>
        <fullName evidence="1">Uncharacterized protein</fullName>
    </submittedName>
</protein>
<dbReference type="GeneID" id="88084209"/>
<evidence type="ECO:0000313" key="1">
    <source>
        <dbReference type="EMBL" id="AMS05889.1"/>
    </source>
</evidence>
<keyword evidence="4" id="KW-1185">Reference proteome</keyword>
<accession>A0A142KIF1</accession>
<dbReference type="KEGG" id="aaci:ASQ49_04005"/>
<reference evidence="2 4" key="1">
    <citation type="journal article" date="2016" name="Plant Dis.">
        <title>Improved production of propionic acid using genome shuffling.</title>
        <authorList>
            <person name="Luna-Flores C.H."/>
            <person name="Palfreyman R.W."/>
            <person name="Kromer J.O."/>
            <person name="Nielsen L.K."/>
            <person name="Marcellin E."/>
        </authorList>
    </citation>
    <scope>NUCLEOTIDE SEQUENCE [LARGE SCALE GENOMIC DNA]</scope>
    <source>
        <strain evidence="2 4">F3E8</strain>
    </source>
</reference>
<dbReference type="Proteomes" id="UP000075221">
    <property type="component" value="Chromosome"/>
</dbReference>
<dbReference type="EMBL" id="CP015970">
    <property type="protein sequence ID" value="AOZ47353.1"/>
    <property type="molecule type" value="Genomic_DNA"/>
</dbReference>
<dbReference type="Proteomes" id="UP000178666">
    <property type="component" value="Chromosome"/>
</dbReference>
<evidence type="ECO:0000313" key="4">
    <source>
        <dbReference type="Proteomes" id="UP000178666"/>
    </source>
</evidence>
<dbReference type="EMBL" id="CP014352">
    <property type="protein sequence ID" value="AMS05889.1"/>
    <property type="molecule type" value="Genomic_DNA"/>
</dbReference>
<sequence length="103" mass="11250">MTQRRDGIVDVLDVVVGRVLAEISAVDTDPGINPDAFVRERYRGSRTSAGGGEVVRLELASGVTATVLVRGLRLDMVIEVRGRRRDLEVPDGRFADALLRFVS</sequence>
<evidence type="ECO:0000313" key="2">
    <source>
        <dbReference type="EMBL" id="AOZ47353.1"/>
    </source>
</evidence>
<reference evidence="1 3" key="2">
    <citation type="submission" date="2016-02" db="EMBL/GenBank/DDBJ databases">
        <title>Complete Genome Sequence of Propionibacterium acidipropionici ATCC 55737.</title>
        <authorList>
            <person name="Luna Flores C.H."/>
            <person name="Nielsen L.K."/>
            <person name="Marcellin E."/>
        </authorList>
    </citation>
    <scope>NUCLEOTIDE SEQUENCE [LARGE SCALE GENOMIC DNA]</scope>
    <source>
        <strain evidence="1 3">ATCC 55737</strain>
    </source>
</reference>
<proteinExistence type="predicted"/>
<dbReference type="OrthoDB" id="3732681at2"/>
<evidence type="ECO:0000313" key="3">
    <source>
        <dbReference type="Proteomes" id="UP000075221"/>
    </source>
</evidence>
<dbReference type="RefSeq" id="WP_015068979.1">
    <property type="nucleotide sequence ID" value="NZ_CP013126.1"/>
</dbReference>
<dbReference type="AlphaFoldDB" id="A0A142KIF1"/>
<name>A0A142KIF1_9ACTN</name>
<organism evidence="1 3">
    <name type="scientific">Acidipropionibacterium acidipropionici</name>
    <dbReference type="NCBI Taxonomy" id="1748"/>
    <lineage>
        <taxon>Bacteria</taxon>
        <taxon>Bacillati</taxon>
        <taxon>Actinomycetota</taxon>
        <taxon>Actinomycetes</taxon>
        <taxon>Propionibacteriales</taxon>
        <taxon>Propionibacteriaceae</taxon>
        <taxon>Acidipropionibacterium</taxon>
    </lineage>
</organism>